<name>A0ABN2S963_9ACTN</name>
<organism evidence="2 3">
    <name type="scientific">Nocardiopsis rhodophaea</name>
    <dbReference type="NCBI Taxonomy" id="280238"/>
    <lineage>
        <taxon>Bacteria</taxon>
        <taxon>Bacillati</taxon>
        <taxon>Actinomycetota</taxon>
        <taxon>Actinomycetes</taxon>
        <taxon>Streptosporangiales</taxon>
        <taxon>Nocardiopsidaceae</taxon>
        <taxon>Nocardiopsis</taxon>
    </lineage>
</organism>
<evidence type="ECO:0000313" key="3">
    <source>
        <dbReference type="Proteomes" id="UP001501585"/>
    </source>
</evidence>
<dbReference type="Proteomes" id="UP001501585">
    <property type="component" value="Unassembled WGS sequence"/>
</dbReference>
<reference evidence="2 3" key="1">
    <citation type="journal article" date="2019" name="Int. J. Syst. Evol. Microbiol.">
        <title>The Global Catalogue of Microorganisms (GCM) 10K type strain sequencing project: providing services to taxonomists for standard genome sequencing and annotation.</title>
        <authorList>
            <consortium name="The Broad Institute Genomics Platform"/>
            <consortium name="The Broad Institute Genome Sequencing Center for Infectious Disease"/>
            <person name="Wu L."/>
            <person name="Ma J."/>
        </authorList>
    </citation>
    <scope>NUCLEOTIDE SEQUENCE [LARGE SCALE GENOMIC DNA]</scope>
    <source>
        <strain evidence="2 3">JCM 15313</strain>
    </source>
</reference>
<keyword evidence="3" id="KW-1185">Reference proteome</keyword>
<evidence type="ECO:0000256" key="1">
    <source>
        <dbReference type="SAM" id="MobiDB-lite"/>
    </source>
</evidence>
<evidence type="ECO:0000313" key="2">
    <source>
        <dbReference type="EMBL" id="GAA1982675.1"/>
    </source>
</evidence>
<feature type="compositionally biased region" description="Basic and acidic residues" evidence="1">
    <location>
        <begin position="40"/>
        <end position="55"/>
    </location>
</feature>
<accession>A0ABN2S963</accession>
<dbReference type="EMBL" id="BAAAPC010000002">
    <property type="protein sequence ID" value="GAA1982675.1"/>
    <property type="molecule type" value="Genomic_DNA"/>
</dbReference>
<protein>
    <submittedName>
        <fullName evidence="2">Uncharacterized protein</fullName>
    </submittedName>
</protein>
<proteinExistence type="predicted"/>
<gene>
    <name evidence="2" type="ORF">GCM10009799_04810</name>
</gene>
<comment type="caution">
    <text evidence="2">The sequence shown here is derived from an EMBL/GenBank/DDBJ whole genome shotgun (WGS) entry which is preliminary data.</text>
</comment>
<sequence>MGKRFGQLDRSISGPDTFQVRGLEAFKPGSLFRRVQMGGKHSDRFGRGSARKEWSDLAPEESVSCGPVVPDPIDDGGGVHQDPVQVE</sequence>
<feature type="region of interest" description="Disordered" evidence="1">
    <location>
        <begin position="38"/>
        <end position="87"/>
    </location>
</feature>